<dbReference type="Gene3D" id="1.20.1560.10">
    <property type="entry name" value="ABC transporter type 1, transmembrane domain"/>
    <property type="match status" value="1"/>
</dbReference>
<sequence>MQEQKFEQQQDFQSGGRQFQGPQPGQDFQGPPRRSGFDFKGFLGLIRNVKPRYWQLVVGLVLGLIATSMQLLVPKIAQQLINQLGHHVNMMLVVGVLALFVLSAIFSAVAGTTLGIFGENVVAKLRDFLWAKIL</sequence>
<organism evidence="8 9">
    <name type="scientific">Loigolactobacillus jiayinensis</name>
    <dbReference type="NCBI Taxonomy" id="2486016"/>
    <lineage>
        <taxon>Bacteria</taxon>
        <taxon>Bacillati</taxon>
        <taxon>Bacillota</taxon>
        <taxon>Bacilli</taxon>
        <taxon>Lactobacillales</taxon>
        <taxon>Lactobacillaceae</taxon>
        <taxon>Loigolactobacillus</taxon>
    </lineage>
</organism>
<feature type="transmembrane region" description="Helical" evidence="6">
    <location>
        <begin position="53"/>
        <end position="73"/>
    </location>
</feature>
<proteinExistence type="predicted"/>
<comment type="caution">
    <text evidence="8">The sequence shown here is derived from an EMBL/GenBank/DDBJ whole genome shotgun (WGS) entry which is preliminary data.</text>
</comment>
<keyword evidence="2 6" id="KW-0812">Transmembrane</keyword>
<keyword evidence="3 6" id="KW-1133">Transmembrane helix</keyword>
<evidence type="ECO:0000256" key="2">
    <source>
        <dbReference type="ARBA" id="ARBA00022692"/>
    </source>
</evidence>
<dbReference type="InterPro" id="IPR011527">
    <property type="entry name" value="ABC1_TM_dom"/>
</dbReference>
<protein>
    <recommendedName>
        <fullName evidence="7">ABC transmembrane type-1 domain-containing protein</fullName>
    </recommendedName>
</protein>
<comment type="subcellular location">
    <subcellularLocation>
        <location evidence="1">Cell membrane</location>
        <topology evidence="1">Multi-pass membrane protein</topology>
    </subcellularLocation>
</comment>
<keyword evidence="9" id="KW-1185">Reference proteome</keyword>
<feature type="domain" description="ABC transmembrane type-1" evidence="7">
    <location>
        <begin position="57"/>
        <end position="134"/>
    </location>
</feature>
<evidence type="ECO:0000256" key="6">
    <source>
        <dbReference type="SAM" id="Phobius"/>
    </source>
</evidence>
<evidence type="ECO:0000256" key="1">
    <source>
        <dbReference type="ARBA" id="ARBA00004651"/>
    </source>
</evidence>
<evidence type="ECO:0000256" key="5">
    <source>
        <dbReference type="SAM" id="MobiDB-lite"/>
    </source>
</evidence>
<feature type="region of interest" description="Disordered" evidence="5">
    <location>
        <begin position="1"/>
        <end position="35"/>
    </location>
</feature>
<evidence type="ECO:0000313" key="9">
    <source>
        <dbReference type="Proteomes" id="UP001596289"/>
    </source>
</evidence>
<feature type="transmembrane region" description="Helical" evidence="6">
    <location>
        <begin position="93"/>
        <end position="117"/>
    </location>
</feature>
<reference evidence="9" key="1">
    <citation type="journal article" date="2019" name="Int. J. Syst. Evol. Microbiol.">
        <title>The Global Catalogue of Microorganisms (GCM) 10K type strain sequencing project: providing services to taxonomists for standard genome sequencing and annotation.</title>
        <authorList>
            <consortium name="The Broad Institute Genomics Platform"/>
            <consortium name="The Broad Institute Genome Sequencing Center for Infectious Disease"/>
            <person name="Wu L."/>
            <person name="Ma J."/>
        </authorList>
    </citation>
    <scope>NUCLEOTIDE SEQUENCE [LARGE SCALE GENOMIC DNA]</scope>
    <source>
        <strain evidence="9">CCM 8904</strain>
    </source>
</reference>
<dbReference type="InterPro" id="IPR036640">
    <property type="entry name" value="ABC1_TM_sf"/>
</dbReference>
<gene>
    <name evidence="8" type="ORF">ACFQGP_14865</name>
</gene>
<feature type="compositionally biased region" description="Low complexity" evidence="5">
    <location>
        <begin position="9"/>
        <end position="34"/>
    </location>
</feature>
<evidence type="ECO:0000256" key="3">
    <source>
        <dbReference type="ARBA" id="ARBA00022989"/>
    </source>
</evidence>
<accession>A0ABW1RGQ1</accession>
<evidence type="ECO:0000256" key="4">
    <source>
        <dbReference type="ARBA" id="ARBA00023136"/>
    </source>
</evidence>
<dbReference type="PROSITE" id="PS50929">
    <property type="entry name" value="ABC_TM1F"/>
    <property type="match status" value="1"/>
</dbReference>
<evidence type="ECO:0000259" key="7">
    <source>
        <dbReference type="PROSITE" id="PS50929"/>
    </source>
</evidence>
<dbReference type="Proteomes" id="UP001596289">
    <property type="component" value="Unassembled WGS sequence"/>
</dbReference>
<dbReference type="EMBL" id="JBHSSL010000118">
    <property type="protein sequence ID" value="MFC6171841.1"/>
    <property type="molecule type" value="Genomic_DNA"/>
</dbReference>
<name>A0ABW1RGQ1_9LACO</name>
<dbReference type="RefSeq" id="WP_225418801.1">
    <property type="nucleotide sequence ID" value="NZ_JBHSSL010000118.1"/>
</dbReference>
<keyword evidence="4 6" id="KW-0472">Membrane</keyword>
<dbReference type="SUPFAM" id="SSF90123">
    <property type="entry name" value="ABC transporter transmembrane region"/>
    <property type="match status" value="1"/>
</dbReference>
<evidence type="ECO:0000313" key="8">
    <source>
        <dbReference type="EMBL" id="MFC6171841.1"/>
    </source>
</evidence>